<dbReference type="InterPro" id="IPR013783">
    <property type="entry name" value="Ig-like_fold"/>
</dbReference>
<accession>A0A0N8PSJ3</accession>
<evidence type="ECO:0000256" key="1">
    <source>
        <dbReference type="ARBA" id="ARBA00022729"/>
    </source>
</evidence>
<comment type="caution">
    <text evidence="4">The sequence shown here is derived from an EMBL/GenBank/DDBJ whole genome shotgun (WGS) entry which is preliminary data.</text>
</comment>
<keyword evidence="1" id="KW-0732">Signal</keyword>
<dbReference type="Pfam" id="PF00149">
    <property type="entry name" value="Metallophos"/>
    <property type="match status" value="1"/>
</dbReference>
<evidence type="ECO:0000259" key="3">
    <source>
        <dbReference type="Pfam" id="PF00149"/>
    </source>
</evidence>
<feature type="region of interest" description="Disordered" evidence="2">
    <location>
        <begin position="701"/>
        <end position="775"/>
    </location>
</feature>
<name>A0A0N8PSJ3_9CHLR</name>
<evidence type="ECO:0000256" key="2">
    <source>
        <dbReference type="SAM" id="MobiDB-lite"/>
    </source>
</evidence>
<dbReference type="SUPFAM" id="SSF56300">
    <property type="entry name" value="Metallo-dependent phosphatases"/>
    <property type="match status" value="1"/>
</dbReference>
<dbReference type="InterPro" id="IPR004843">
    <property type="entry name" value="Calcineurin-like_PHP"/>
</dbReference>
<proteinExistence type="predicted"/>
<dbReference type="PANTHER" id="PTHR22953">
    <property type="entry name" value="ACID PHOSPHATASE RELATED"/>
    <property type="match status" value="1"/>
</dbReference>
<dbReference type="Proteomes" id="UP000050509">
    <property type="component" value="Unassembled WGS sequence"/>
</dbReference>
<dbReference type="Gene3D" id="3.60.21.10">
    <property type="match status" value="1"/>
</dbReference>
<dbReference type="InterPro" id="IPR039331">
    <property type="entry name" value="PAPs-like"/>
</dbReference>
<keyword evidence="5" id="KW-1185">Reference proteome</keyword>
<evidence type="ECO:0000313" key="4">
    <source>
        <dbReference type="EMBL" id="KPV52885.1"/>
    </source>
</evidence>
<dbReference type="InterPro" id="IPR029052">
    <property type="entry name" value="Metallo-depent_PP-like"/>
</dbReference>
<organism evidence="4 5">
    <name type="scientific">Kouleothrix aurantiaca</name>
    <dbReference type="NCBI Taxonomy" id="186479"/>
    <lineage>
        <taxon>Bacteria</taxon>
        <taxon>Bacillati</taxon>
        <taxon>Chloroflexota</taxon>
        <taxon>Chloroflexia</taxon>
        <taxon>Chloroflexales</taxon>
        <taxon>Roseiflexineae</taxon>
        <taxon>Roseiflexaceae</taxon>
        <taxon>Kouleothrix</taxon>
    </lineage>
</organism>
<feature type="region of interest" description="Disordered" evidence="2">
    <location>
        <begin position="119"/>
        <end position="141"/>
    </location>
</feature>
<dbReference type="InterPro" id="IPR036116">
    <property type="entry name" value="FN3_sf"/>
</dbReference>
<dbReference type="GO" id="GO:0003993">
    <property type="term" value="F:acid phosphatase activity"/>
    <property type="evidence" value="ECO:0007669"/>
    <property type="project" value="InterPro"/>
</dbReference>
<reference evidence="4 5" key="1">
    <citation type="submission" date="2015-09" db="EMBL/GenBank/DDBJ databases">
        <title>Draft genome sequence of Kouleothrix aurantiaca JCM 19913.</title>
        <authorList>
            <person name="Hemp J."/>
        </authorList>
    </citation>
    <scope>NUCLEOTIDE SEQUENCE [LARGE SCALE GENOMIC DNA]</scope>
    <source>
        <strain evidence="4 5">COM-B</strain>
    </source>
</reference>
<feature type="domain" description="Calcineurin-like phosphoesterase" evidence="3">
    <location>
        <begin position="365"/>
        <end position="603"/>
    </location>
</feature>
<dbReference type="Gene3D" id="2.60.40.10">
    <property type="entry name" value="Immunoglobulins"/>
    <property type="match status" value="2"/>
</dbReference>
<dbReference type="EMBL" id="LJCR01000400">
    <property type="protein sequence ID" value="KPV52885.1"/>
    <property type="molecule type" value="Genomic_DNA"/>
</dbReference>
<gene>
    <name evidence="4" type="ORF">SE17_12805</name>
</gene>
<dbReference type="AlphaFoldDB" id="A0A0N8PSJ3"/>
<dbReference type="Gene3D" id="2.60.120.200">
    <property type="match status" value="1"/>
</dbReference>
<protein>
    <recommendedName>
        <fullName evidence="3">Calcineurin-like phosphoesterase domain-containing protein</fullName>
    </recommendedName>
</protein>
<dbReference type="SUPFAM" id="SSF49265">
    <property type="entry name" value="Fibronectin type III"/>
    <property type="match status" value="1"/>
</dbReference>
<evidence type="ECO:0000313" key="5">
    <source>
        <dbReference type="Proteomes" id="UP000050509"/>
    </source>
</evidence>
<feature type="compositionally biased region" description="Low complexity" evidence="2">
    <location>
        <begin position="704"/>
        <end position="774"/>
    </location>
</feature>
<sequence length="959" mass="99844">MASQLLIRAGSRVAIGLALLLAFASILTAQGRVAAPAPKDPLVLSAVATSVQEIQLDWAISADLAPSIASYRVLREKQLLTTLDAATLTYADTSLSPSKRIRYSVEALDSSGKLIASAQSKVTQTPAKPDTADTLPPTEPEDLDIVPRADGILLNWYYSIDDSDVTAFLIRRDGRRLVVVPTGTLQFLDTRVRPGETHTYTLEAIDTVGHHSKQRGQGAVRALAGSPDARGALAALPSVEQVAVPQAAAAAAYSSKLKRYPYLTDVVLSSATINWATDRSSSTGSVKWGAVDAGGNCTPTTSVTGTKTSLTVNSVSEYQWSATLTLAPNTQYCYRVFLSSTDLLGTDASPRFWTQLPLGSTQPFSFAVFGDWGAVDSTGANPEQANLMQRIASSGARFAITTGDNGYPSGSQNNYGDLVEVGADLSAIFGPSFWTRAGASMALFPTVGNHGLSRSDSNHPHFQNWPQSVAVSSSGGRYAKETYCCLNGSTSASYPSAWYAFDAGVARFYILDAAWADSNVGTSSDYGLDAAYHWASGKAEYNWLAADLAAHPGGLKFAFFHYPLYSAKSDHASDTFLQGPGSLERLLSNNGVSIAFSGHSHIYQRNIKPNANSLISYVTGAGGAKAEPIGPNGCSAVDAYGIGWSYSANGGAGAGSACGSASPPSSRARVFHFLLVSVNGNQVTVAPTDSNGQTFDVQTYNFGSAPPTSTPTNTAIPPTSTPTNTAVPPADTPTNTATASTDTPTATSPASTSTPTGTAVPPTSTPTSAPAAAPIFSDGFESGTLAAWTSSGGLTVQTAAVHAGTYTVQGNTTNGATYAKKTLASTYANAYSRVYFNILSQSSQVNIVRLRTSADGSIAYLYVDTAGKLALRNDAGSATFTSSTSVGSGWHALELHAVINGANGSTEVWLDGVKITALSVTTNLGSTAVGRLQIGEVQSGRTYNLLLDDAVFNTAPIGP</sequence>
<dbReference type="PANTHER" id="PTHR22953:SF153">
    <property type="entry name" value="PURPLE ACID PHOSPHATASE"/>
    <property type="match status" value="1"/>
</dbReference>